<dbReference type="InterPro" id="IPR025110">
    <property type="entry name" value="AMP-bd_C"/>
</dbReference>
<evidence type="ECO:0000259" key="3">
    <source>
        <dbReference type="Pfam" id="PF13193"/>
    </source>
</evidence>
<dbReference type="EMBL" id="BFCH01000026">
    <property type="protein sequence ID" value="GBG40026.1"/>
    <property type="molecule type" value="Genomic_DNA"/>
</dbReference>
<feature type="domain" description="AMP-binding enzyme C-terminal" evidence="3">
    <location>
        <begin position="425"/>
        <end position="500"/>
    </location>
</feature>
<evidence type="ECO:0000259" key="2">
    <source>
        <dbReference type="Pfam" id="PF00501"/>
    </source>
</evidence>
<dbReference type="GO" id="GO:0016878">
    <property type="term" value="F:acid-thiol ligase activity"/>
    <property type="evidence" value="ECO:0007669"/>
    <property type="project" value="TreeGrafter"/>
</dbReference>
<dbReference type="PANTHER" id="PTHR43352:SF1">
    <property type="entry name" value="ANTHRANILATE--COA LIGASE"/>
    <property type="match status" value="1"/>
</dbReference>
<feature type="domain" description="AMP-dependent synthetase/ligase" evidence="2">
    <location>
        <begin position="16"/>
        <end position="375"/>
    </location>
</feature>
<proteinExistence type="predicted"/>
<dbReference type="Proteomes" id="UP000245060">
    <property type="component" value="Unassembled WGS sequence"/>
</dbReference>
<dbReference type="GO" id="GO:0044550">
    <property type="term" value="P:secondary metabolite biosynthetic process"/>
    <property type="evidence" value="ECO:0007669"/>
    <property type="project" value="TreeGrafter"/>
</dbReference>
<evidence type="ECO:0000313" key="6">
    <source>
        <dbReference type="Proteomes" id="UP000245060"/>
    </source>
</evidence>
<dbReference type="AlphaFoldDB" id="A0AA37PKT0"/>
<evidence type="ECO:0000256" key="1">
    <source>
        <dbReference type="ARBA" id="ARBA00022598"/>
    </source>
</evidence>
<keyword evidence="6" id="KW-1185">Reference proteome</keyword>
<dbReference type="EMBL" id="BQYH01000007">
    <property type="protein sequence ID" value="GKU71806.1"/>
    <property type="molecule type" value="Genomic_DNA"/>
</dbReference>
<dbReference type="Gene3D" id="3.30.300.30">
    <property type="match status" value="1"/>
</dbReference>
<comment type="caution">
    <text evidence="5">The sequence shown here is derived from an EMBL/GenBank/DDBJ whole genome shotgun (WGS) entry which is preliminary data.</text>
</comment>
<reference evidence="4" key="1">
    <citation type="journal article" date="2018" name="Genome Announc.">
        <title>Draft Genome Sequence of Mycobacterium montefiorense Isolated from Japanese Black Salamander (Hynobius nigrescens).</title>
        <authorList>
            <person name="Fukano H."/>
            <person name="Yoshida M."/>
            <person name="Shimizu A."/>
            <person name="Iwao H."/>
            <person name="Katayama Y."/>
            <person name="Omatsu T."/>
            <person name="Mizutani T."/>
            <person name="Kurata O."/>
            <person name="Wada S."/>
            <person name="Hoshino Y."/>
        </authorList>
    </citation>
    <scope>NUCLEOTIDE SEQUENCE</scope>
    <source>
        <strain evidence="4">BS</strain>
    </source>
</reference>
<dbReference type="SUPFAM" id="SSF56801">
    <property type="entry name" value="Acetyl-CoA synthetase-like"/>
    <property type="match status" value="1"/>
</dbReference>
<dbReference type="InterPro" id="IPR042099">
    <property type="entry name" value="ANL_N_sf"/>
</dbReference>
<evidence type="ECO:0000313" key="7">
    <source>
        <dbReference type="Proteomes" id="UP001139505"/>
    </source>
</evidence>
<dbReference type="GO" id="GO:0005524">
    <property type="term" value="F:ATP binding"/>
    <property type="evidence" value="ECO:0007669"/>
    <property type="project" value="InterPro"/>
</dbReference>
<reference evidence="6" key="2">
    <citation type="submission" date="2018-04" db="EMBL/GenBank/DDBJ databases">
        <title>Draft genome sequence of Mycobacterium montefiorense isolated from Japanese black salamander.</title>
        <authorList>
            <person name="Fukano H."/>
            <person name="Yoshida M."/>
            <person name="Shimizu A."/>
            <person name="Iwao H."/>
            <person name="Kurata O."/>
            <person name="Katayama Y."/>
            <person name="Omatsu T."/>
            <person name="Mizutani T."/>
            <person name="Wada S."/>
            <person name="Hoshino Y."/>
        </authorList>
    </citation>
    <scope>NUCLEOTIDE SEQUENCE [LARGE SCALE GENOMIC DNA]</scope>
    <source>
        <strain evidence="6">BS</strain>
    </source>
</reference>
<keyword evidence="1 5" id="KW-0436">Ligase</keyword>
<dbReference type="GO" id="GO:0016405">
    <property type="term" value="F:CoA-ligase activity"/>
    <property type="evidence" value="ECO:0007669"/>
    <property type="project" value="InterPro"/>
</dbReference>
<dbReference type="InterPro" id="IPR000873">
    <property type="entry name" value="AMP-dep_synth/lig_dom"/>
</dbReference>
<dbReference type="Proteomes" id="UP001139505">
    <property type="component" value="Unassembled WGS sequence"/>
</dbReference>
<dbReference type="InterPro" id="IPR011957">
    <property type="entry name" value="Benz_CoA_lig"/>
</dbReference>
<gene>
    <name evidence="5" type="primary">badA</name>
    <name evidence="4" type="ORF">MmonteBS_43980</name>
    <name evidence="5" type="ORF">NJB18185_15820</name>
</gene>
<reference evidence="5" key="3">
    <citation type="journal article" date="2022" name="Microbiol. Resour. Announc.">
        <title>Draft Genome Sequences of Eight Mycobacterium montefiorense Strains Isolated from Salamanders in Captivity.</title>
        <authorList>
            <person name="Komine T."/>
            <person name="Ihara H."/>
            <person name="Fukano H."/>
            <person name="Hoshino Y."/>
            <person name="Kurata O."/>
            <person name="Wada S."/>
        </authorList>
    </citation>
    <scope>NUCLEOTIDE SEQUENCE</scope>
    <source>
        <strain evidence="5">NJB18185</strain>
    </source>
</reference>
<dbReference type="Pfam" id="PF13193">
    <property type="entry name" value="AMP-binding_C"/>
    <property type="match status" value="1"/>
</dbReference>
<protein>
    <submittedName>
        <fullName evidence="5">Benzoate--CoA ligase</fullName>
    </submittedName>
</protein>
<evidence type="ECO:0000313" key="4">
    <source>
        <dbReference type="EMBL" id="GBG40026.1"/>
    </source>
</evidence>
<dbReference type="NCBIfam" id="TIGR02262">
    <property type="entry name" value="benz_CoA_lig"/>
    <property type="match status" value="1"/>
</dbReference>
<reference evidence="5" key="4">
    <citation type="submission" date="2022-04" db="EMBL/GenBank/DDBJ databases">
        <authorList>
            <person name="Komine T."/>
            <person name="Fukano H."/>
            <person name="Wada S."/>
        </authorList>
    </citation>
    <scope>NUCLEOTIDE SEQUENCE</scope>
    <source>
        <strain evidence="5">NJB18185</strain>
    </source>
</reference>
<organism evidence="5 7">
    <name type="scientific">Mycobacterium montefiorense</name>
    <dbReference type="NCBI Taxonomy" id="154654"/>
    <lineage>
        <taxon>Bacteria</taxon>
        <taxon>Bacillati</taxon>
        <taxon>Actinomycetota</taxon>
        <taxon>Actinomycetes</taxon>
        <taxon>Mycobacteriales</taxon>
        <taxon>Mycobacteriaceae</taxon>
        <taxon>Mycobacterium</taxon>
        <taxon>Mycobacterium simiae complex</taxon>
    </lineage>
</organism>
<dbReference type="PANTHER" id="PTHR43352">
    <property type="entry name" value="ACETYL-COA SYNTHETASE"/>
    <property type="match status" value="1"/>
</dbReference>
<dbReference type="Gene3D" id="3.40.50.12780">
    <property type="entry name" value="N-terminal domain of ligase-like"/>
    <property type="match status" value="1"/>
</dbReference>
<sequence>MFNATDYLVDRHLREGRGTRTAVVSSTRTLNYQDLALEVHRVAGGLQKLGVRREDRVMLCMVDDVELLTGILATMYLGAIAIPVSTMLSGPELGKLVADAHVRIVCASTEFAAAIAMATTMAPDVADVVFDDKPEIGGFARATVHHWDSLTSADPVVTACDTYDDTPALWLYTSGTTGMPKAAIHRHGSIRSVAESYGAQLLGIAPQDRCLSVAKLFFAYGLGNSCFFPLSVGAATVLQRVRPTPAVIAQCIQAERPTLFFAVPTFFSSLLASDLPNDTFVSVRQAVSAGEALTPVLFNRFRDRFGVEVLDGVGSTEALHIFLSNRPGEARAGSAGVPVPGYQVQLRDEAGAVIDTVGARGILHVKGASIASGYWNRADATRQVFSDGWLRTGDAVMRNADGTYSWLGRSSDMLKAGGIWVSPAEVEERLLQHPDVVEAAVVGAADESGLEKPVACVVPRPGRNADAESLGAWCREGLAAFKRPRAFVMMAELPKTATAKLRRDLLREQVADVLTRPPATQP</sequence>
<dbReference type="InterPro" id="IPR045851">
    <property type="entry name" value="AMP-bd_C_sf"/>
</dbReference>
<name>A0AA37PKT0_9MYCO</name>
<accession>A0AA37PKT0</accession>
<dbReference type="Pfam" id="PF00501">
    <property type="entry name" value="AMP-binding"/>
    <property type="match status" value="1"/>
</dbReference>
<evidence type="ECO:0000313" key="5">
    <source>
        <dbReference type="EMBL" id="GKU71806.1"/>
    </source>
</evidence>